<keyword evidence="6" id="KW-1185">Reference proteome</keyword>
<dbReference type="SUPFAM" id="SSF47413">
    <property type="entry name" value="lambda repressor-like DNA-binding domains"/>
    <property type="match status" value="1"/>
</dbReference>
<keyword evidence="2" id="KW-0238">DNA-binding</keyword>
<dbReference type="PANTHER" id="PTHR30146:SF109">
    <property type="entry name" value="HTH-TYPE TRANSCRIPTIONAL REGULATOR GALS"/>
    <property type="match status" value="1"/>
</dbReference>
<dbReference type="Pfam" id="PF13377">
    <property type="entry name" value="Peripla_BP_3"/>
    <property type="match status" value="1"/>
</dbReference>
<keyword evidence="1" id="KW-0805">Transcription regulation</keyword>
<gene>
    <name evidence="5" type="ORF">VW23_009295</name>
</gene>
<dbReference type="Gene3D" id="1.10.260.40">
    <property type="entry name" value="lambda repressor-like DNA-binding domains"/>
    <property type="match status" value="1"/>
</dbReference>
<feature type="domain" description="HTH lacI-type" evidence="4">
    <location>
        <begin position="2"/>
        <end position="56"/>
    </location>
</feature>
<dbReference type="SMART" id="SM00354">
    <property type="entry name" value="HTH_LACI"/>
    <property type="match status" value="1"/>
</dbReference>
<dbReference type="InterPro" id="IPR046335">
    <property type="entry name" value="LacI/GalR-like_sensor"/>
</dbReference>
<evidence type="ECO:0000313" key="6">
    <source>
        <dbReference type="Proteomes" id="UP000095463"/>
    </source>
</evidence>
<evidence type="ECO:0000313" key="5">
    <source>
        <dbReference type="EMBL" id="OEO32882.1"/>
    </source>
</evidence>
<dbReference type="CDD" id="cd01392">
    <property type="entry name" value="HTH_LacI"/>
    <property type="match status" value="1"/>
</dbReference>
<dbReference type="Proteomes" id="UP000095463">
    <property type="component" value="Unassembled WGS sequence"/>
</dbReference>
<dbReference type="AlphaFoldDB" id="A0A1E5XWC7"/>
<evidence type="ECO:0000256" key="2">
    <source>
        <dbReference type="ARBA" id="ARBA00023125"/>
    </source>
</evidence>
<dbReference type="InterPro" id="IPR010982">
    <property type="entry name" value="Lambda_DNA-bd_dom_sf"/>
</dbReference>
<dbReference type="OrthoDB" id="5171752at2"/>
<proteinExistence type="predicted"/>
<dbReference type="SUPFAM" id="SSF53822">
    <property type="entry name" value="Periplasmic binding protein-like I"/>
    <property type="match status" value="1"/>
</dbReference>
<dbReference type="PANTHER" id="PTHR30146">
    <property type="entry name" value="LACI-RELATED TRANSCRIPTIONAL REPRESSOR"/>
    <property type="match status" value="1"/>
</dbReference>
<dbReference type="GO" id="GO:0003700">
    <property type="term" value="F:DNA-binding transcription factor activity"/>
    <property type="evidence" value="ECO:0007669"/>
    <property type="project" value="TreeGrafter"/>
</dbReference>
<dbReference type="Gene3D" id="3.40.50.2300">
    <property type="match status" value="2"/>
</dbReference>
<evidence type="ECO:0000256" key="3">
    <source>
        <dbReference type="ARBA" id="ARBA00023163"/>
    </source>
</evidence>
<organism evidence="5 6">
    <name type="scientific">Devosia insulae DS-56</name>
    <dbReference type="NCBI Taxonomy" id="1116389"/>
    <lineage>
        <taxon>Bacteria</taxon>
        <taxon>Pseudomonadati</taxon>
        <taxon>Pseudomonadota</taxon>
        <taxon>Alphaproteobacteria</taxon>
        <taxon>Hyphomicrobiales</taxon>
        <taxon>Devosiaceae</taxon>
        <taxon>Devosia</taxon>
    </lineage>
</organism>
<dbReference type="EMBL" id="LAJE02000045">
    <property type="protein sequence ID" value="OEO32882.1"/>
    <property type="molecule type" value="Genomic_DNA"/>
</dbReference>
<dbReference type="GO" id="GO:0000976">
    <property type="term" value="F:transcription cis-regulatory region binding"/>
    <property type="evidence" value="ECO:0007669"/>
    <property type="project" value="TreeGrafter"/>
</dbReference>
<keyword evidence="3" id="KW-0804">Transcription</keyword>
<dbReference type="CDD" id="cd06267">
    <property type="entry name" value="PBP1_LacI_sugar_binding-like"/>
    <property type="match status" value="1"/>
</dbReference>
<accession>A0A1E5XWC7</accession>
<dbReference type="Pfam" id="PF00356">
    <property type="entry name" value="LacI"/>
    <property type="match status" value="1"/>
</dbReference>
<dbReference type="InterPro" id="IPR000843">
    <property type="entry name" value="HTH_LacI"/>
</dbReference>
<protein>
    <submittedName>
        <fullName evidence="5">Transcriptional regulator</fullName>
    </submittedName>
</protein>
<comment type="caution">
    <text evidence="5">The sequence shown here is derived from an EMBL/GenBank/DDBJ whole genome shotgun (WGS) entry which is preliminary data.</text>
</comment>
<dbReference type="PROSITE" id="PS50932">
    <property type="entry name" value="HTH_LACI_2"/>
    <property type="match status" value="1"/>
</dbReference>
<evidence type="ECO:0000256" key="1">
    <source>
        <dbReference type="ARBA" id="ARBA00023015"/>
    </source>
</evidence>
<name>A0A1E5XWC7_9HYPH</name>
<sequence length="339" mass="35968">MATIRDVARHAGVAISTASAALNRSAPVSADVIAKVEVAVRELGYVPHGGAQSLRSGQSRLIGLIVPSITNPHFAAVSKIIENVCLNAGYLSMVFSSGQDSERESHILRMLRQQRVAGLIIIPTRSDAEHGERLKGEIHVPTVLLDMYVEGLAYNVVKLDNVAATRMATDHLISLGHRRIAVLTGIAELATSKDRLAGYLEAHRDAGLAVDPGLLLKGDYDQSLAADSVSAVMRSPEPPTALLSISNMMTLGALHALHDLGLSAPRDLSIVGVDDFDFAELLAPPLSVVRVPLAPMAERAIAIMLDLIAGRRRPSSQTDLFLPELVLRGSTTTAPGSGN</sequence>
<evidence type="ECO:0000259" key="4">
    <source>
        <dbReference type="PROSITE" id="PS50932"/>
    </source>
</evidence>
<reference evidence="5 6" key="1">
    <citation type="journal article" date="2015" name="Genome Announc.">
        <title>Genome Assemblies of Three Soil-Associated Devosia species: D. insulae, D. limi, and D. soli.</title>
        <authorList>
            <person name="Hassan Y.I."/>
            <person name="Lepp D."/>
            <person name="Zhou T."/>
        </authorList>
    </citation>
    <scope>NUCLEOTIDE SEQUENCE [LARGE SCALE GENOMIC DNA]</scope>
    <source>
        <strain evidence="5 6">DS-56</strain>
    </source>
</reference>
<dbReference type="InterPro" id="IPR028082">
    <property type="entry name" value="Peripla_BP_I"/>
</dbReference>